<evidence type="ECO:0000313" key="2">
    <source>
        <dbReference type="EMBL" id="KXV10203.1"/>
    </source>
</evidence>
<keyword evidence="1" id="KW-0812">Transmembrane</keyword>
<dbReference type="AlphaFoldDB" id="A0AB34XJH7"/>
<gene>
    <name evidence="2" type="ORF">AD931_01600</name>
</gene>
<sequence length="74" mass="7881">MNTGARPSSPSAPAIWPWPVVLGGLTLFGLMSALLGQHGIWLVLSWTSLSTPLAVMTLCLIRAWRRPSSKGGPL</sequence>
<keyword evidence="1" id="KW-0472">Membrane</keyword>
<dbReference type="Proteomes" id="UP000075394">
    <property type="component" value="Unassembled WGS sequence"/>
</dbReference>
<protein>
    <recommendedName>
        <fullName evidence="4">DUF4175 domain-containing protein</fullName>
    </recommendedName>
</protein>
<organism evidence="2 3">
    <name type="scientific">Gluconobacter oxydans</name>
    <name type="common">Gluconobacter suboxydans</name>
    <dbReference type="NCBI Taxonomy" id="442"/>
    <lineage>
        <taxon>Bacteria</taxon>
        <taxon>Pseudomonadati</taxon>
        <taxon>Pseudomonadota</taxon>
        <taxon>Alphaproteobacteria</taxon>
        <taxon>Acetobacterales</taxon>
        <taxon>Acetobacteraceae</taxon>
        <taxon>Gluconobacter</taxon>
    </lineage>
</organism>
<accession>A0AB34XJH7</accession>
<evidence type="ECO:0000256" key="1">
    <source>
        <dbReference type="SAM" id="Phobius"/>
    </source>
</evidence>
<proteinExistence type="predicted"/>
<dbReference type="EMBL" id="LHZD01000011">
    <property type="protein sequence ID" value="KXV10203.1"/>
    <property type="molecule type" value="Genomic_DNA"/>
</dbReference>
<comment type="caution">
    <text evidence="2">The sequence shown here is derived from an EMBL/GenBank/DDBJ whole genome shotgun (WGS) entry which is preliminary data.</text>
</comment>
<feature type="transmembrane region" description="Helical" evidence="1">
    <location>
        <begin position="40"/>
        <end position="61"/>
    </location>
</feature>
<evidence type="ECO:0008006" key="4">
    <source>
        <dbReference type="Google" id="ProtNLM"/>
    </source>
</evidence>
<evidence type="ECO:0000313" key="3">
    <source>
        <dbReference type="Proteomes" id="UP000075394"/>
    </source>
</evidence>
<feature type="transmembrane region" description="Helical" evidence="1">
    <location>
        <begin position="12"/>
        <end position="34"/>
    </location>
</feature>
<keyword evidence="1" id="KW-1133">Transmembrane helix</keyword>
<name>A0AB34XJH7_GLUOY</name>
<reference evidence="2 3" key="1">
    <citation type="submission" date="2015-06" db="EMBL/GenBank/DDBJ databases">
        <title>Improved classification and identification of acetic acid bacteria using matrix-assisted laser desorption/ionization time-of-flight mass spectrometry; Gluconobacter nephelii and Gluconobacter uchimurae are later heterotypic synonyms of Gluconobacter japonicus and Gluconobacter oxydans, respectively.</title>
        <authorList>
            <person name="Li L."/>
            <person name="Cleenwerck I."/>
            <person name="De Vuyst L."/>
            <person name="Vandamme P."/>
        </authorList>
    </citation>
    <scope>NUCLEOTIDE SEQUENCE [LARGE SCALE GENOMIC DNA]</scope>
    <source>
        <strain evidence="2 3">LMG 1386</strain>
    </source>
</reference>